<protein>
    <recommendedName>
        <fullName evidence="4">FHA domain-containing protein</fullName>
    </recommendedName>
</protein>
<dbReference type="InterPro" id="IPR027417">
    <property type="entry name" value="P-loop_NTPase"/>
</dbReference>
<accession>A0AA37X858</accession>
<evidence type="ECO:0000313" key="2">
    <source>
        <dbReference type="EMBL" id="GMA27239.1"/>
    </source>
</evidence>
<dbReference type="AlphaFoldDB" id="A0AA37X858"/>
<gene>
    <name evidence="2" type="ORF">GCM10025874_04920</name>
</gene>
<dbReference type="Gene3D" id="2.60.200.20">
    <property type="match status" value="1"/>
</dbReference>
<dbReference type="Proteomes" id="UP001157160">
    <property type="component" value="Unassembled WGS sequence"/>
</dbReference>
<dbReference type="InterPro" id="IPR008984">
    <property type="entry name" value="SMAD_FHA_dom_sf"/>
</dbReference>
<reference evidence="2 3" key="1">
    <citation type="journal article" date="2014" name="Int. J. Syst. Evol. Microbiol.">
        <title>Complete genome sequence of Corynebacterium casei LMG S-19264T (=DSM 44701T), isolated from a smear-ripened cheese.</title>
        <authorList>
            <consortium name="US DOE Joint Genome Institute (JGI-PGF)"/>
            <person name="Walter F."/>
            <person name="Albersmeier A."/>
            <person name="Kalinowski J."/>
            <person name="Ruckert C."/>
        </authorList>
    </citation>
    <scope>NUCLEOTIDE SEQUENCE [LARGE SCALE GENOMIC DNA]</scope>
    <source>
        <strain evidence="2 3">NBRC 112289</strain>
    </source>
</reference>
<dbReference type="SUPFAM" id="SSF49879">
    <property type="entry name" value="SMAD/FHA domain"/>
    <property type="match status" value="1"/>
</dbReference>
<keyword evidence="3" id="KW-1185">Reference proteome</keyword>
<evidence type="ECO:0000256" key="1">
    <source>
        <dbReference type="SAM" id="MobiDB-lite"/>
    </source>
</evidence>
<comment type="caution">
    <text evidence="2">The sequence shown here is derived from an EMBL/GenBank/DDBJ whole genome shotgun (WGS) entry which is preliminary data.</text>
</comment>
<feature type="region of interest" description="Disordered" evidence="1">
    <location>
        <begin position="184"/>
        <end position="223"/>
    </location>
</feature>
<name>A0AA37X858_9MICO</name>
<proteinExistence type="predicted"/>
<feature type="compositionally biased region" description="Low complexity" evidence="1">
    <location>
        <begin position="680"/>
        <end position="727"/>
    </location>
</feature>
<organism evidence="2 3">
    <name type="scientific">Arenivirga flava</name>
    <dbReference type="NCBI Taxonomy" id="1930060"/>
    <lineage>
        <taxon>Bacteria</taxon>
        <taxon>Bacillati</taxon>
        <taxon>Actinomycetota</taxon>
        <taxon>Actinomycetes</taxon>
        <taxon>Micrococcales</taxon>
        <taxon>Microbacteriaceae</taxon>
        <taxon>Arenivirga</taxon>
    </lineage>
</organism>
<dbReference type="CDD" id="cd00060">
    <property type="entry name" value="FHA"/>
    <property type="match status" value="1"/>
</dbReference>
<feature type="compositionally biased region" description="Low complexity" evidence="1">
    <location>
        <begin position="659"/>
        <end position="672"/>
    </location>
</feature>
<feature type="region of interest" description="Disordered" evidence="1">
    <location>
        <begin position="604"/>
        <end position="744"/>
    </location>
</feature>
<evidence type="ECO:0008006" key="4">
    <source>
        <dbReference type="Google" id="ProtNLM"/>
    </source>
</evidence>
<dbReference type="EMBL" id="BSUL01000001">
    <property type="protein sequence ID" value="GMA27239.1"/>
    <property type="molecule type" value="Genomic_DNA"/>
</dbReference>
<dbReference type="Gene3D" id="3.40.50.300">
    <property type="entry name" value="P-loop containing nucleotide triphosphate hydrolases"/>
    <property type="match status" value="1"/>
</dbReference>
<sequence length="744" mass="79569">MTLRLTLGTDDGERSWIVRADDATTVAEIAESLDVEPWSVAPAIEPTTPAVAAGLLNGIALPAAPSSEVQPGTPRIEIVGGPFAGESIPLRAGETLRIGSGEGVELPVADPYLAAHHATLVLQATHGEDGRPAPLAAEISATDPAHPLLVNGESVAGAARIVPADVVQLGSIVLRLGVQPGSDADLSPDRVGMRGFNRPSRIAPARPQPVLQLPGDRPEEQDRSPLPWLSAVIPVVLGVTMAVLFQRPVMLLMAAASPIMVIGSFLTNAKLAKRKGERTQAQWAEDVKKGAKRVTALVREQRLDGWYRHPDPVVVRDIATAPLSRLWERRKGDDDALQARIGLAEVTLDVRYEGGSSKERGSRRVGVAPAPVAADLALGSVGVAGEIDAARSTVRAMLASLVTLRSPRDLRVVVLCDEGDQQQWSWLTWLPHTSGGEGAITMIGNTDDTRRERLRELTGLLATRIRATGDRGGSFAEDIVVVVDGARRYRTLPGMVPLLDKGSKFGIHVVAIDVDRSRLPEEATTVVALDGADRSLARVESMSDYYGSVLVDGISLPAAEQIARRLCSIEHVSGVGDEGLLPASVRFVDLLALDLDDPEQLARRWSTSRAAPSSWSAPTPTASSPSTSRATGRTPSSRGRPARASPSSCRRWSSRSRWRTAPTRSTSCSSTTRADRRSRTASACRTRSAWSRTSTRARPSARSPRSTPSSSGASGCCASWGRRTSTPRGRRMRRRPVGWAWRAS</sequence>
<evidence type="ECO:0000313" key="3">
    <source>
        <dbReference type="Proteomes" id="UP001157160"/>
    </source>
</evidence>
<feature type="compositionally biased region" description="Low complexity" evidence="1">
    <location>
        <begin position="604"/>
        <end position="651"/>
    </location>
</feature>